<dbReference type="Proteomes" id="UP000250241">
    <property type="component" value="Chromosome"/>
</dbReference>
<keyword evidence="5 8" id="KW-1133">Transmembrane helix</keyword>
<reference evidence="9 10" key="1">
    <citation type="submission" date="2016-10" db="EMBL/GenBank/DDBJ databases">
        <title>Genome sequence of Rothia aeria strain JCM11412.</title>
        <authorList>
            <person name="Nambu T."/>
        </authorList>
    </citation>
    <scope>NUCLEOTIDE SEQUENCE [LARGE SCALE GENOMIC DNA]</scope>
    <source>
        <strain evidence="9 10">JCM 11412</strain>
    </source>
</reference>
<dbReference type="EMBL" id="AP017895">
    <property type="protein sequence ID" value="BAV87265.1"/>
    <property type="molecule type" value="Genomic_DNA"/>
</dbReference>
<keyword evidence="4 8" id="KW-0812">Transmembrane</keyword>
<proteinExistence type="predicted"/>
<evidence type="ECO:0000256" key="6">
    <source>
        <dbReference type="ARBA" id="ARBA00023065"/>
    </source>
</evidence>
<dbReference type="PANTHER" id="PTHR32024">
    <property type="entry name" value="TRK SYSTEM POTASSIUM UPTAKE PROTEIN TRKG-RELATED"/>
    <property type="match status" value="1"/>
</dbReference>
<evidence type="ECO:0000313" key="10">
    <source>
        <dbReference type="Proteomes" id="UP000250241"/>
    </source>
</evidence>
<dbReference type="KEGG" id="raj:RA11412_0966"/>
<evidence type="ECO:0000256" key="1">
    <source>
        <dbReference type="ARBA" id="ARBA00004651"/>
    </source>
</evidence>
<feature type="transmembrane region" description="Helical" evidence="8">
    <location>
        <begin position="130"/>
        <end position="155"/>
    </location>
</feature>
<evidence type="ECO:0000256" key="2">
    <source>
        <dbReference type="ARBA" id="ARBA00022448"/>
    </source>
</evidence>
<keyword evidence="7 8" id="KW-0472">Membrane</keyword>
<evidence type="ECO:0000256" key="5">
    <source>
        <dbReference type="ARBA" id="ARBA00022989"/>
    </source>
</evidence>
<evidence type="ECO:0000256" key="7">
    <source>
        <dbReference type="ARBA" id="ARBA00023136"/>
    </source>
</evidence>
<accession>A0A2Z5QXT1</accession>
<comment type="subcellular location">
    <subcellularLocation>
        <location evidence="1">Cell membrane</location>
        <topology evidence="1">Multi-pass membrane protein</topology>
    </subcellularLocation>
</comment>
<dbReference type="PANTHER" id="PTHR32024:SF1">
    <property type="entry name" value="KTR SYSTEM POTASSIUM UPTAKE PROTEIN B"/>
    <property type="match status" value="1"/>
</dbReference>
<gene>
    <name evidence="9" type="ORF">RA11412_0966</name>
</gene>
<keyword evidence="2" id="KW-0813">Transport</keyword>
<dbReference type="Pfam" id="PF02386">
    <property type="entry name" value="TrkH"/>
    <property type="match status" value="1"/>
</dbReference>
<dbReference type="InterPro" id="IPR003445">
    <property type="entry name" value="Cat_transpt"/>
</dbReference>
<keyword evidence="6" id="KW-0406">Ion transport</keyword>
<evidence type="ECO:0000256" key="4">
    <source>
        <dbReference type="ARBA" id="ARBA00022692"/>
    </source>
</evidence>
<name>A0A2Z5QXT1_9MICC</name>
<dbReference type="AlphaFoldDB" id="A0A2Z5QXT1"/>
<dbReference type="GO" id="GO:0005886">
    <property type="term" value="C:plasma membrane"/>
    <property type="evidence" value="ECO:0007669"/>
    <property type="project" value="UniProtKB-SubCell"/>
</dbReference>
<feature type="transmembrane region" description="Helical" evidence="8">
    <location>
        <begin position="25"/>
        <end position="52"/>
    </location>
</feature>
<keyword evidence="10" id="KW-1185">Reference proteome</keyword>
<dbReference type="GO" id="GO:0030001">
    <property type="term" value="P:metal ion transport"/>
    <property type="evidence" value="ECO:0007669"/>
    <property type="project" value="UniProtKB-ARBA"/>
</dbReference>
<organism evidence="9 10">
    <name type="scientific">Rothia aeria</name>
    <dbReference type="NCBI Taxonomy" id="172042"/>
    <lineage>
        <taxon>Bacteria</taxon>
        <taxon>Bacillati</taxon>
        <taxon>Actinomycetota</taxon>
        <taxon>Actinomycetes</taxon>
        <taxon>Micrococcales</taxon>
        <taxon>Micrococcaceae</taxon>
        <taxon>Rothia</taxon>
    </lineage>
</organism>
<keyword evidence="3" id="KW-1003">Cell membrane</keyword>
<protein>
    <submittedName>
        <fullName evidence="9">Potassium uptake protein</fullName>
    </submittedName>
</protein>
<feature type="transmembrane region" description="Helical" evidence="8">
    <location>
        <begin position="73"/>
        <end position="98"/>
    </location>
</feature>
<dbReference type="GO" id="GO:0008324">
    <property type="term" value="F:monoatomic cation transmembrane transporter activity"/>
    <property type="evidence" value="ECO:0007669"/>
    <property type="project" value="InterPro"/>
</dbReference>
<sequence length="172" mass="18086">MTRSGGFNLVDMNDIRPVTSLITDVLMFIGGGSASTAGGIKVTTIAVIMLAIMAEARGDQFVVAFNRTIPDTVLRIAISVTMMSAGIVVAGAGVILMLTDQPLSRVLFEVISAYATCGLSDGLSAELSPAGIYTLSALMFIGRIGTITAATALALRSRRRLYKFPEERPIIG</sequence>
<evidence type="ECO:0000313" key="9">
    <source>
        <dbReference type="EMBL" id="BAV87265.1"/>
    </source>
</evidence>
<evidence type="ECO:0000256" key="8">
    <source>
        <dbReference type="SAM" id="Phobius"/>
    </source>
</evidence>
<evidence type="ECO:0000256" key="3">
    <source>
        <dbReference type="ARBA" id="ARBA00022475"/>
    </source>
</evidence>